<organism evidence="8 9">
    <name type="scientific">Rubinisphaera brasiliensis (strain ATCC 49424 / DSM 5305 / JCM 21570 / IAM 15109 / NBRC 103401 / IFAM 1448)</name>
    <name type="common">Planctomyces brasiliensis</name>
    <dbReference type="NCBI Taxonomy" id="756272"/>
    <lineage>
        <taxon>Bacteria</taxon>
        <taxon>Pseudomonadati</taxon>
        <taxon>Planctomycetota</taxon>
        <taxon>Planctomycetia</taxon>
        <taxon>Planctomycetales</taxon>
        <taxon>Planctomycetaceae</taxon>
        <taxon>Rubinisphaera</taxon>
    </lineage>
</organism>
<feature type="transmembrane region" description="Helical" evidence="5">
    <location>
        <begin position="236"/>
        <end position="251"/>
    </location>
</feature>
<dbReference type="InterPro" id="IPR011527">
    <property type="entry name" value="ABC1_TM_dom"/>
</dbReference>
<dbReference type="InterPro" id="IPR027417">
    <property type="entry name" value="P-loop_NTPase"/>
</dbReference>
<dbReference type="Proteomes" id="UP000006860">
    <property type="component" value="Chromosome"/>
</dbReference>
<dbReference type="Pfam" id="PF00005">
    <property type="entry name" value="ABC_tran"/>
    <property type="match status" value="1"/>
</dbReference>
<evidence type="ECO:0000313" key="9">
    <source>
        <dbReference type="Proteomes" id="UP000006860"/>
    </source>
</evidence>
<keyword evidence="9" id="KW-1185">Reference proteome</keyword>
<dbReference type="InterPro" id="IPR036640">
    <property type="entry name" value="ABC1_TM_sf"/>
</dbReference>
<dbReference type="InterPro" id="IPR003439">
    <property type="entry name" value="ABC_transporter-like_ATP-bd"/>
</dbReference>
<evidence type="ECO:0000256" key="3">
    <source>
        <dbReference type="ARBA" id="ARBA00022989"/>
    </source>
</evidence>
<comment type="subcellular location">
    <subcellularLocation>
        <location evidence="1">Cell membrane</location>
        <topology evidence="1">Multi-pass membrane protein</topology>
    </subcellularLocation>
</comment>
<dbReference type="PANTHER" id="PTHR24221">
    <property type="entry name" value="ATP-BINDING CASSETTE SUB-FAMILY B"/>
    <property type="match status" value="1"/>
</dbReference>
<dbReference type="KEGG" id="pbs:Plabr_0810"/>
<evidence type="ECO:0000256" key="2">
    <source>
        <dbReference type="ARBA" id="ARBA00022692"/>
    </source>
</evidence>
<evidence type="ECO:0000256" key="5">
    <source>
        <dbReference type="SAM" id="Phobius"/>
    </source>
</evidence>
<sequence>MTAFSTESQQTWQRLFPTQAWWKTSAWKLVILAVLAGLLLAIMFLISLMVVDLFDNNGRLVLTSEELPVAGDLFGESLGVTTPTVTTNLSETIVLEDRGILATLWHFRDRLWTRPLIQLYQQMPALQQNSSALVVLLLAGAVVGLLRGLTLSGCRLISARVGIRSADQFRRSLHRQAMRLGPGDLLDEKVNEAYKLFVNDTAVIRDGVSAYVYRLGLHPITLTVLTLLAVITSPRLFMQMLFPLLGCWLLVERERTRNTQAKRLAEAEAEHRTNVLAESLLKTRLIRGYSMEPFESEQFTRHLEQSSKATITFRKRDVFSRWLCWLLVLGCVLVIVLLMGIKVLLPLDHSQHLQLSEITLLSLCFGFAYRPLAKLRQFRSLYKETALATERIERYLKHIPEVGQAVGAKFLDPLAKAITFENVTYAANGKKLLDQLELKIPAGGMTVIASANPLEARAMLYMLPRFLEPQNGRVLIDGEDIAWVTFESLRAETLYVGGPDPFFTGSVLDNITCGDDKYVLSDAIAAAKRVHAHNFIQRLPNGYETRLGEHGEQLDASEAYRLGLARAILRNPTLLILEEPENIESEEAKSMIDDAHDQVAQGRSVIIIPSRMHTIRKSDRIVLLYQGKVATMNSHSNLLSGNELYRHWEYTKFNVFRHMSGS</sequence>
<feature type="transmembrane region" description="Helical" evidence="5">
    <location>
        <begin position="322"/>
        <end position="341"/>
    </location>
</feature>
<dbReference type="GO" id="GO:0005886">
    <property type="term" value="C:plasma membrane"/>
    <property type="evidence" value="ECO:0007669"/>
    <property type="project" value="UniProtKB-SubCell"/>
</dbReference>
<evidence type="ECO:0000256" key="1">
    <source>
        <dbReference type="ARBA" id="ARBA00004651"/>
    </source>
</evidence>
<feature type="domain" description="ABC transmembrane type-1" evidence="7">
    <location>
        <begin position="111"/>
        <end position="384"/>
    </location>
</feature>
<evidence type="ECO:0000259" key="6">
    <source>
        <dbReference type="PROSITE" id="PS50893"/>
    </source>
</evidence>
<evidence type="ECO:0000259" key="7">
    <source>
        <dbReference type="PROSITE" id="PS50929"/>
    </source>
</evidence>
<accession>F0SHJ5</accession>
<dbReference type="GO" id="GO:0140359">
    <property type="term" value="F:ABC-type transporter activity"/>
    <property type="evidence" value="ECO:0007669"/>
    <property type="project" value="InterPro"/>
</dbReference>
<dbReference type="STRING" id="756272.Plabr_0810"/>
<dbReference type="SUPFAM" id="SSF90123">
    <property type="entry name" value="ABC transporter transmembrane region"/>
    <property type="match status" value="1"/>
</dbReference>
<dbReference type="HOGENOM" id="CLU_393733_0_0_0"/>
<dbReference type="AlphaFoldDB" id="F0SHJ5"/>
<dbReference type="GO" id="GO:0005524">
    <property type="term" value="F:ATP binding"/>
    <property type="evidence" value="ECO:0007669"/>
    <property type="project" value="InterPro"/>
</dbReference>
<dbReference type="OrthoDB" id="9762778at2"/>
<dbReference type="PROSITE" id="PS50929">
    <property type="entry name" value="ABC_TM1F"/>
    <property type="match status" value="1"/>
</dbReference>
<dbReference type="eggNOG" id="COG1132">
    <property type="taxonomic scope" value="Bacteria"/>
</dbReference>
<feature type="transmembrane region" description="Helical" evidence="5">
    <location>
        <begin position="29"/>
        <end position="51"/>
    </location>
</feature>
<dbReference type="GO" id="GO:0016887">
    <property type="term" value="F:ATP hydrolysis activity"/>
    <property type="evidence" value="ECO:0007669"/>
    <property type="project" value="InterPro"/>
</dbReference>
<keyword evidence="4 5" id="KW-0472">Membrane</keyword>
<dbReference type="SUPFAM" id="SSF52540">
    <property type="entry name" value="P-loop containing nucleoside triphosphate hydrolases"/>
    <property type="match status" value="1"/>
</dbReference>
<dbReference type="Gene3D" id="3.40.50.300">
    <property type="entry name" value="P-loop containing nucleotide triphosphate hydrolases"/>
    <property type="match status" value="1"/>
</dbReference>
<dbReference type="Gene3D" id="1.20.1560.10">
    <property type="entry name" value="ABC transporter type 1, transmembrane domain"/>
    <property type="match status" value="1"/>
</dbReference>
<evidence type="ECO:0000313" key="8">
    <source>
        <dbReference type="EMBL" id="ADY58433.1"/>
    </source>
</evidence>
<dbReference type="PROSITE" id="PS50893">
    <property type="entry name" value="ABC_TRANSPORTER_2"/>
    <property type="match status" value="1"/>
</dbReference>
<feature type="domain" description="ABC transporter" evidence="6">
    <location>
        <begin position="418"/>
        <end position="651"/>
    </location>
</feature>
<keyword evidence="3 5" id="KW-1133">Transmembrane helix</keyword>
<evidence type="ECO:0000256" key="4">
    <source>
        <dbReference type="ARBA" id="ARBA00023136"/>
    </source>
</evidence>
<reference evidence="9" key="1">
    <citation type="submission" date="2011-02" db="EMBL/GenBank/DDBJ databases">
        <title>The complete genome of Planctomyces brasiliensis DSM 5305.</title>
        <authorList>
            <person name="Lucas S."/>
            <person name="Copeland A."/>
            <person name="Lapidus A."/>
            <person name="Bruce D."/>
            <person name="Goodwin L."/>
            <person name="Pitluck S."/>
            <person name="Kyrpides N."/>
            <person name="Mavromatis K."/>
            <person name="Pagani I."/>
            <person name="Ivanova N."/>
            <person name="Ovchinnikova G."/>
            <person name="Lu M."/>
            <person name="Detter J.C."/>
            <person name="Han C."/>
            <person name="Land M."/>
            <person name="Hauser L."/>
            <person name="Markowitz V."/>
            <person name="Cheng J.-F."/>
            <person name="Hugenholtz P."/>
            <person name="Woyke T."/>
            <person name="Wu D."/>
            <person name="Tindall B."/>
            <person name="Pomrenke H.G."/>
            <person name="Brambilla E."/>
            <person name="Klenk H.-P."/>
            <person name="Eisen J.A."/>
        </authorList>
    </citation>
    <scope>NUCLEOTIDE SEQUENCE [LARGE SCALE GENOMIC DNA]</scope>
    <source>
        <strain evidence="9">ATCC 49424 / DSM 5305 / JCM 21570 / NBRC 103401 / IFAM 1448</strain>
    </source>
</reference>
<proteinExistence type="predicted"/>
<keyword evidence="2 5" id="KW-0812">Transmembrane</keyword>
<dbReference type="RefSeq" id="WP_013627173.1">
    <property type="nucleotide sequence ID" value="NC_015174.1"/>
</dbReference>
<gene>
    <name evidence="8" type="ordered locus">Plabr_0810</name>
</gene>
<dbReference type="Pfam" id="PF00664">
    <property type="entry name" value="ABC_membrane"/>
    <property type="match status" value="1"/>
</dbReference>
<dbReference type="PANTHER" id="PTHR24221:SF654">
    <property type="entry name" value="ATP-BINDING CASSETTE SUB-FAMILY B MEMBER 6"/>
    <property type="match status" value="1"/>
</dbReference>
<dbReference type="EMBL" id="CP002546">
    <property type="protein sequence ID" value="ADY58433.1"/>
    <property type="molecule type" value="Genomic_DNA"/>
</dbReference>
<protein>
    <submittedName>
        <fullName evidence="8">Xenobiotic-transporting ATPase</fullName>
    </submittedName>
</protein>
<feature type="transmembrane region" description="Helical" evidence="5">
    <location>
        <begin position="211"/>
        <end position="230"/>
    </location>
</feature>
<name>F0SHJ5_RUBBR</name>
<feature type="transmembrane region" description="Helical" evidence="5">
    <location>
        <begin position="132"/>
        <end position="150"/>
    </location>
</feature>
<dbReference type="InterPro" id="IPR039421">
    <property type="entry name" value="Type_1_exporter"/>
</dbReference>